<name>A0A4Q1HCV0_9BURK</name>
<dbReference type="AlphaFoldDB" id="A0A4Q1HCV0"/>
<dbReference type="InterPro" id="IPR039315">
    <property type="entry name" value="CheW"/>
</dbReference>
<dbReference type="InterPro" id="IPR036061">
    <property type="entry name" value="CheW-like_dom_sf"/>
</dbReference>
<feature type="domain" description="CheW-like" evidence="1">
    <location>
        <begin position="18"/>
        <end position="161"/>
    </location>
</feature>
<accession>A0A4Q1HCV0</accession>
<organism evidence="2 3">
    <name type="scientific">Achromobacter aloeverae</name>
    <dbReference type="NCBI Taxonomy" id="1750518"/>
    <lineage>
        <taxon>Bacteria</taxon>
        <taxon>Pseudomonadati</taxon>
        <taxon>Pseudomonadota</taxon>
        <taxon>Betaproteobacteria</taxon>
        <taxon>Burkholderiales</taxon>
        <taxon>Alcaligenaceae</taxon>
        <taxon>Achromobacter</taxon>
    </lineage>
</organism>
<dbReference type="SMART" id="SM00260">
    <property type="entry name" value="CheW"/>
    <property type="match status" value="1"/>
</dbReference>
<dbReference type="OrthoDB" id="21913at2"/>
<reference evidence="2 3" key="1">
    <citation type="journal article" date="2017" name="Int. J. Syst. Evol. Microbiol.">
        <title>Achromobacter aloeverae sp. nov., isolated from the root of Aloe vera (L.) Burm.f.</title>
        <authorList>
            <person name="Kuncharoen N."/>
            <person name="Muramatsu Y."/>
            <person name="Shibata C."/>
            <person name="Kamakura Y."/>
            <person name="Nakagawa Y."/>
            <person name="Tanasupawat S."/>
        </authorList>
    </citation>
    <scope>NUCLEOTIDE SEQUENCE [LARGE SCALE GENOMIC DNA]</scope>
    <source>
        <strain evidence="2 3">AVA-1</strain>
    </source>
</reference>
<dbReference type="EMBL" id="PYAL01000009">
    <property type="protein sequence ID" value="RXN83699.1"/>
    <property type="molecule type" value="Genomic_DNA"/>
</dbReference>
<dbReference type="PANTHER" id="PTHR22617:SF43">
    <property type="entry name" value="PROTEIN PILI"/>
    <property type="match status" value="1"/>
</dbReference>
<gene>
    <name evidence="2" type="ORF">C7R54_25820</name>
</gene>
<sequence length="173" mass="18099">MNSAPGTSPSAASAASQRRLFLRFAIGADVYVLDTREILQVLPLAPCKRVPGMPAWVAGLGMYRGRTLPVIDVTALATGRAAARLTSTRVVVADSPAPGGARAPLGLILEQATETAHYDPSAFMPSGLDHRDAPYLGPVLDSGGVLLQWVRVEELVPAGIRERLFGVAGEAAT</sequence>
<dbReference type="SUPFAM" id="SSF50341">
    <property type="entry name" value="CheW-like"/>
    <property type="match status" value="1"/>
</dbReference>
<dbReference type="InterPro" id="IPR002545">
    <property type="entry name" value="CheW-lke_dom"/>
</dbReference>
<dbReference type="Pfam" id="PF01584">
    <property type="entry name" value="CheW"/>
    <property type="match status" value="1"/>
</dbReference>
<keyword evidence="3" id="KW-1185">Reference proteome</keyword>
<dbReference type="Gene3D" id="2.30.30.40">
    <property type="entry name" value="SH3 Domains"/>
    <property type="match status" value="1"/>
</dbReference>
<protein>
    <submittedName>
        <fullName evidence="2">Chemotaxis protein CheW</fullName>
    </submittedName>
</protein>
<comment type="caution">
    <text evidence="2">The sequence shown here is derived from an EMBL/GenBank/DDBJ whole genome shotgun (WGS) entry which is preliminary data.</text>
</comment>
<evidence type="ECO:0000313" key="3">
    <source>
        <dbReference type="Proteomes" id="UP000290849"/>
    </source>
</evidence>
<proteinExistence type="predicted"/>
<dbReference type="PANTHER" id="PTHR22617">
    <property type="entry name" value="CHEMOTAXIS SENSOR HISTIDINE KINASE-RELATED"/>
    <property type="match status" value="1"/>
</dbReference>
<dbReference type="RefSeq" id="WP_129153810.1">
    <property type="nucleotide sequence ID" value="NZ_JBHSDO010000015.1"/>
</dbReference>
<dbReference type="PROSITE" id="PS50851">
    <property type="entry name" value="CHEW"/>
    <property type="match status" value="1"/>
</dbReference>
<evidence type="ECO:0000259" key="1">
    <source>
        <dbReference type="PROSITE" id="PS50851"/>
    </source>
</evidence>
<evidence type="ECO:0000313" key="2">
    <source>
        <dbReference type="EMBL" id="RXN83699.1"/>
    </source>
</evidence>
<dbReference type="GO" id="GO:0005829">
    <property type="term" value="C:cytosol"/>
    <property type="evidence" value="ECO:0007669"/>
    <property type="project" value="TreeGrafter"/>
</dbReference>
<dbReference type="GO" id="GO:0007165">
    <property type="term" value="P:signal transduction"/>
    <property type="evidence" value="ECO:0007669"/>
    <property type="project" value="InterPro"/>
</dbReference>
<dbReference type="Proteomes" id="UP000290849">
    <property type="component" value="Unassembled WGS sequence"/>
</dbReference>
<dbReference type="GO" id="GO:0006935">
    <property type="term" value="P:chemotaxis"/>
    <property type="evidence" value="ECO:0007669"/>
    <property type="project" value="InterPro"/>
</dbReference>
<dbReference type="Gene3D" id="2.40.50.180">
    <property type="entry name" value="CheA-289, Domain 4"/>
    <property type="match status" value="1"/>
</dbReference>